<organism evidence="1 2">
    <name type="scientific">Melastoma candidum</name>
    <dbReference type="NCBI Taxonomy" id="119954"/>
    <lineage>
        <taxon>Eukaryota</taxon>
        <taxon>Viridiplantae</taxon>
        <taxon>Streptophyta</taxon>
        <taxon>Embryophyta</taxon>
        <taxon>Tracheophyta</taxon>
        <taxon>Spermatophyta</taxon>
        <taxon>Magnoliopsida</taxon>
        <taxon>eudicotyledons</taxon>
        <taxon>Gunneridae</taxon>
        <taxon>Pentapetalae</taxon>
        <taxon>rosids</taxon>
        <taxon>malvids</taxon>
        <taxon>Myrtales</taxon>
        <taxon>Melastomataceae</taxon>
        <taxon>Melastomatoideae</taxon>
        <taxon>Melastomateae</taxon>
        <taxon>Melastoma</taxon>
    </lineage>
</organism>
<dbReference type="Proteomes" id="UP001057402">
    <property type="component" value="Chromosome 9"/>
</dbReference>
<gene>
    <name evidence="1" type="ORF">MLD38_031886</name>
</gene>
<accession>A0ACB9MQY6</accession>
<evidence type="ECO:0000313" key="2">
    <source>
        <dbReference type="Proteomes" id="UP001057402"/>
    </source>
</evidence>
<protein>
    <submittedName>
        <fullName evidence="1">Uncharacterized protein</fullName>
    </submittedName>
</protein>
<reference evidence="2" key="1">
    <citation type="journal article" date="2023" name="Front. Plant Sci.">
        <title>Chromosomal-level genome assembly of Melastoma candidum provides insights into trichome evolution.</title>
        <authorList>
            <person name="Zhong Y."/>
            <person name="Wu W."/>
            <person name="Sun C."/>
            <person name="Zou P."/>
            <person name="Liu Y."/>
            <person name="Dai S."/>
            <person name="Zhou R."/>
        </authorList>
    </citation>
    <scope>NUCLEOTIDE SEQUENCE [LARGE SCALE GENOMIC DNA]</scope>
</reference>
<sequence>MELTQPRPLGADGGGGGGSKATHDFLSLCSPSSTLHPDHHPTSTPPPPPPPPQSQEIFLRTHDFLGRTLGEEDAAPKAMQLPQPMEHVLPGGIGTYSISHISYFNHKQLPTTKPGTTAASPPFTVVRASSTDRTDDNSNCSSYTNSGFTLWEEPIGKNGKAGKENVCLASVAGAARDSDAQMGRWNVSERPAQSSSNNNHQSSLGSFSSYQPSGQKSNSFIDMIKSAKGGSNAEDELEDGETEFVLKKESPPVPGELRVKIDRKSSDQKANTPRSKHSATEQRRRSKINDRFQTLRALIPHSDQKRDRASFLLEVIDYIQLLQEKVTKYEGLYQGWRHEPPSRNGQRPCNNFVDQSCPSTITNPTLFFAPKTDEENDSMTSGIPRNGQSHSDADIGSGNPGKANVHPIGIGNNVFPFPVSLHPNLSASARGGRQVAHVPNGVATGFDRKPWTAEYATALNKKLKEEELTVEGGSISFSNVYSHGLLNTLTQALQSSGVDLSEASIAVKIELGKSRNPRTASASPFPKDTEVSASKVQCLQRTRAGAEDSEQALKKLKTCKLQV</sequence>
<proteinExistence type="predicted"/>
<keyword evidence="2" id="KW-1185">Reference proteome</keyword>
<comment type="caution">
    <text evidence="1">The sequence shown here is derived from an EMBL/GenBank/DDBJ whole genome shotgun (WGS) entry which is preliminary data.</text>
</comment>
<dbReference type="EMBL" id="CM042888">
    <property type="protein sequence ID" value="KAI4326587.1"/>
    <property type="molecule type" value="Genomic_DNA"/>
</dbReference>
<evidence type="ECO:0000313" key="1">
    <source>
        <dbReference type="EMBL" id="KAI4326587.1"/>
    </source>
</evidence>
<name>A0ACB9MQY6_9MYRT</name>